<accession>A0ABX0E5E3</accession>
<protein>
    <submittedName>
        <fullName evidence="1">Uncharacterized protein</fullName>
    </submittedName>
</protein>
<evidence type="ECO:0000313" key="2">
    <source>
        <dbReference type="Proteomes" id="UP001518140"/>
    </source>
</evidence>
<dbReference type="Proteomes" id="UP001518140">
    <property type="component" value="Unassembled WGS sequence"/>
</dbReference>
<comment type="caution">
    <text evidence="1">The sequence shown here is derived from an EMBL/GenBank/DDBJ whole genome shotgun (WGS) entry which is preliminary data.</text>
</comment>
<sequence length="118" mass="12854">MPALTPNDIHTAAETLSRLTEYLHAEPDPGEALALIEPLLDEYTGIPVQLGDALRALARAVLDHPDTPRTPGLHRLVAELRDAAWEQTDQHTLHYALDDLRALLTGASSNTPECSACR</sequence>
<reference evidence="1 2" key="1">
    <citation type="submission" date="2020-02" db="EMBL/GenBank/DDBJ databases">
        <title>Whole-genome analyses of novel actinobacteria.</title>
        <authorList>
            <person name="Sahin N."/>
            <person name="Tokatli A."/>
        </authorList>
    </citation>
    <scope>NUCLEOTIDE SEQUENCE [LARGE SCALE GENOMIC DNA]</scope>
    <source>
        <strain evidence="1 2">YC419</strain>
    </source>
</reference>
<gene>
    <name evidence="1" type="ORF">G6048_47690</name>
</gene>
<proteinExistence type="predicted"/>
<dbReference type="EMBL" id="JAAKZX010000418">
    <property type="protein sequence ID" value="NGO49423.1"/>
    <property type="molecule type" value="Genomic_DNA"/>
</dbReference>
<keyword evidence="2" id="KW-1185">Reference proteome</keyword>
<organism evidence="1 2">
    <name type="scientific">Streptomyces ureilyticus</name>
    <dbReference type="NCBI Taxonomy" id="1775131"/>
    <lineage>
        <taxon>Bacteria</taxon>
        <taxon>Bacillati</taxon>
        <taxon>Actinomycetota</taxon>
        <taxon>Actinomycetes</taxon>
        <taxon>Kitasatosporales</taxon>
        <taxon>Streptomycetaceae</taxon>
        <taxon>Streptomyces</taxon>
    </lineage>
</organism>
<name>A0ABX0E5E3_9ACTN</name>
<evidence type="ECO:0000313" key="1">
    <source>
        <dbReference type="EMBL" id="NGO49423.1"/>
    </source>
</evidence>